<dbReference type="GeneID" id="110987714"/>
<feature type="compositionally biased region" description="Basic and acidic residues" evidence="1">
    <location>
        <begin position="302"/>
        <end position="316"/>
    </location>
</feature>
<sequence length="316" mass="35222">MASGAANKEGRDLSKENTTISWADIGARENVRQMVPKKTTTPEKDVAMEMDEFEDDHPSLTDERMDQGTHVMEADESAGQVGSKFPSDVQDTIVMETDEEQPTNDLQEDEIVEEMGSVSTATSQDAIATEMERDDRPPLMAERPLKKQIRESENLKKLKAENPLKTENIRNMRVARSSKPNKPASRGKDTGAPENVIQTEPIVEAAAQNDVAMDEEKDGSPTLADGKRDQGSHVMEADEIVEEMGSVSTATSQDAIATEMERDDRPPLMAEGPDKKKIRESENFKKLKAKNLQKTDNFLNLRDARRSKPDKVKEQH</sequence>
<feature type="region of interest" description="Disordered" evidence="1">
    <location>
        <begin position="116"/>
        <end position="316"/>
    </location>
</feature>
<feature type="compositionally biased region" description="Basic and acidic residues" evidence="1">
    <location>
        <begin position="130"/>
        <end position="170"/>
    </location>
</feature>
<dbReference type="KEGG" id="aplc:110987714"/>
<evidence type="ECO:0000256" key="1">
    <source>
        <dbReference type="SAM" id="MobiDB-lite"/>
    </source>
</evidence>
<protein>
    <submittedName>
        <fullName evidence="3">Uncharacterized protein LOC110987714</fullName>
    </submittedName>
</protein>
<gene>
    <name evidence="3" type="primary">LOC110987714</name>
</gene>
<keyword evidence="2" id="KW-1185">Reference proteome</keyword>
<accession>A0A8B7ZLA5</accession>
<evidence type="ECO:0000313" key="2">
    <source>
        <dbReference type="Proteomes" id="UP000694845"/>
    </source>
</evidence>
<dbReference type="RefSeq" id="XP_022106398.1">
    <property type="nucleotide sequence ID" value="XM_022250706.1"/>
</dbReference>
<evidence type="ECO:0000313" key="3">
    <source>
        <dbReference type="RefSeq" id="XP_022106398.1"/>
    </source>
</evidence>
<dbReference type="AlphaFoldDB" id="A0A8B7ZLA5"/>
<reference evidence="3" key="1">
    <citation type="submission" date="2025-08" db="UniProtKB">
        <authorList>
            <consortium name="RefSeq"/>
        </authorList>
    </citation>
    <scope>IDENTIFICATION</scope>
</reference>
<feature type="compositionally biased region" description="Polar residues" evidence="1">
    <location>
        <begin position="117"/>
        <end position="126"/>
    </location>
</feature>
<feature type="compositionally biased region" description="Basic and acidic residues" evidence="1">
    <location>
        <begin position="259"/>
        <end position="285"/>
    </location>
</feature>
<name>A0A8B7ZLA5_ACAPL</name>
<feature type="region of interest" description="Disordered" evidence="1">
    <location>
        <begin position="1"/>
        <end position="25"/>
    </location>
</feature>
<proteinExistence type="predicted"/>
<organism evidence="2 3">
    <name type="scientific">Acanthaster planci</name>
    <name type="common">Crown-of-thorns starfish</name>
    <dbReference type="NCBI Taxonomy" id="133434"/>
    <lineage>
        <taxon>Eukaryota</taxon>
        <taxon>Metazoa</taxon>
        <taxon>Echinodermata</taxon>
        <taxon>Eleutherozoa</taxon>
        <taxon>Asterozoa</taxon>
        <taxon>Asteroidea</taxon>
        <taxon>Valvatacea</taxon>
        <taxon>Valvatida</taxon>
        <taxon>Acanthasteridae</taxon>
        <taxon>Acanthaster</taxon>
    </lineage>
</organism>
<dbReference type="Proteomes" id="UP000694845">
    <property type="component" value="Unplaced"/>
</dbReference>
<feature type="compositionally biased region" description="Polar residues" evidence="1">
    <location>
        <begin position="246"/>
        <end position="255"/>
    </location>
</feature>